<evidence type="ECO:0000313" key="3">
    <source>
        <dbReference type="Proteomes" id="UP001633002"/>
    </source>
</evidence>
<reference evidence="2 3" key="1">
    <citation type="submission" date="2024-09" db="EMBL/GenBank/DDBJ databases">
        <title>Chromosome-scale assembly of Riccia sorocarpa.</title>
        <authorList>
            <person name="Paukszto L."/>
        </authorList>
    </citation>
    <scope>NUCLEOTIDE SEQUENCE [LARGE SCALE GENOMIC DNA]</scope>
    <source>
        <strain evidence="2">LP-2024</strain>
        <tissue evidence="2">Aerial parts of the thallus</tissue>
    </source>
</reference>
<feature type="compositionally biased region" description="Acidic residues" evidence="1">
    <location>
        <begin position="73"/>
        <end position="85"/>
    </location>
</feature>
<protein>
    <submittedName>
        <fullName evidence="2">Uncharacterized protein</fullName>
    </submittedName>
</protein>
<name>A0ABD3GVY7_9MARC</name>
<feature type="compositionally biased region" description="Low complexity" evidence="1">
    <location>
        <begin position="46"/>
        <end position="57"/>
    </location>
</feature>
<feature type="compositionally biased region" description="Low complexity" evidence="1">
    <location>
        <begin position="86"/>
        <end position="96"/>
    </location>
</feature>
<gene>
    <name evidence="2" type="ORF">R1sor_000748</name>
</gene>
<proteinExistence type="predicted"/>
<sequence length="775" mass="87186">MDCVAEKNPAYDSKDPVRDEIEVVQALKRWDPRFPSFVDSGEATVSSPQPDSSSGDPAKLTRNPAYMFTISDTESDERIGEEDAYPETASSPAEESAPSGLMEFMLGLTIDAALHEKNLLVHSWDIEYAPIAKNQMREIMLKVGWKGGSGELAKTEVLGIVYSVYADNDKLNVGVEDRKAKKLYRVMLDLNALDQTMILRTDQKLTMSAHGFFVHPKSNIHDWVNAIRGMREVLLRKNQSESNVWKLAWACDKQQVTPDQVGTITSKHIFVAAGINWEEWVADRVISLKSKSSSKASNTSKQPKALQLSDPGSLPSTSRSEQTQGLHLTDELVRPISVVDPDDDFPDEPSQLLLGSSNRDLLGPAPKTKPKRKKTPDVDIRDNILLSEEEAIQENIDPKDDEQIKIEAEKIKKFYVMNCQEVMISIWRLTDPISDFVHRPVIQSYVLELEKLMKGSVETPSAATVIPYILEEDGKRRFVNLNTIDDVVAHNKTMGKHMDISFVDLAQHGWEQYQASRRPERTARVTNKNFESFKEIVSQTFNTPIGNIGDVLWICCAPADIFQKCLLNLSDDKLRDILEMLLRKELLLKVDSKYSGDLMSLQEYAEALKAEDATVKKILTYYAEKYKATDLTRGIAVYARNQILAVTSILDSEFGLNFDAVAKLSKLLMLKKPPKSSSKKGSKEPSAKRIRVNSVSTEESCRTKKWLQSRFNELRAYIYGTMEMATDLKASMNGRRNPLSPTERPLEDIENSGSEKDNESIPGDIDEYVYAIVKG</sequence>
<feature type="region of interest" description="Disordered" evidence="1">
    <location>
        <begin position="291"/>
        <end position="377"/>
    </location>
</feature>
<dbReference type="EMBL" id="JBJQOH010000006">
    <property type="protein sequence ID" value="KAL3682726.1"/>
    <property type="molecule type" value="Genomic_DNA"/>
</dbReference>
<feature type="region of interest" description="Disordered" evidence="1">
    <location>
        <begin position="34"/>
        <end position="96"/>
    </location>
</feature>
<comment type="caution">
    <text evidence="2">The sequence shown here is derived from an EMBL/GenBank/DDBJ whole genome shotgun (WGS) entry which is preliminary data.</text>
</comment>
<dbReference type="AlphaFoldDB" id="A0ABD3GVY7"/>
<evidence type="ECO:0000256" key="1">
    <source>
        <dbReference type="SAM" id="MobiDB-lite"/>
    </source>
</evidence>
<feature type="region of interest" description="Disordered" evidence="1">
    <location>
        <begin position="673"/>
        <end position="694"/>
    </location>
</feature>
<feature type="compositionally biased region" description="Polar residues" evidence="1">
    <location>
        <begin position="314"/>
        <end position="326"/>
    </location>
</feature>
<dbReference type="Proteomes" id="UP001633002">
    <property type="component" value="Unassembled WGS sequence"/>
</dbReference>
<accession>A0ABD3GVY7</accession>
<evidence type="ECO:0000313" key="2">
    <source>
        <dbReference type="EMBL" id="KAL3682726.1"/>
    </source>
</evidence>
<feature type="compositionally biased region" description="Low complexity" evidence="1">
    <location>
        <begin position="291"/>
        <end position="301"/>
    </location>
</feature>
<keyword evidence="3" id="KW-1185">Reference proteome</keyword>
<feature type="region of interest" description="Disordered" evidence="1">
    <location>
        <begin position="730"/>
        <end position="762"/>
    </location>
</feature>
<organism evidence="2 3">
    <name type="scientific">Riccia sorocarpa</name>
    <dbReference type="NCBI Taxonomy" id="122646"/>
    <lineage>
        <taxon>Eukaryota</taxon>
        <taxon>Viridiplantae</taxon>
        <taxon>Streptophyta</taxon>
        <taxon>Embryophyta</taxon>
        <taxon>Marchantiophyta</taxon>
        <taxon>Marchantiopsida</taxon>
        <taxon>Marchantiidae</taxon>
        <taxon>Marchantiales</taxon>
        <taxon>Ricciaceae</taxon>
        <taxon>Riccia</taxon>
    </lineage>
</organism>